<dbReference type="AlphaFoldDB" id="A0AAV9RAH0"/>
<evidence type="ECO:0000313" key="1">
    <source>
        <dbReference type="EMBL" id="KAK5606881.1"/>
    </source>
</evidence>
<accession>A0AAV9RAH0</accession>
<evidence type="ECO:0000313" key="2">
    <source>
        <dbReference type="Proteomes" id="UP001311232"/>
    </source>
</evidence>
<dbReference type="Proteomes" id="UP001311232">
    <property type="component" value="Unassembled WGS sequence"/>
</dbReference>
<comment type="caution">
    <text evidence="1">The sequence shown here is derived from an EMBL/GenBank/DDBJ whole genome shotgun (WGS) entry which is preliminary data.</text>
</comment>
<protein>
    <submittedName>
        <fullName evidence="1">Uncharacterized protein</fullName>
    </submittedName>
</protein>
<organism evidence="1 2">
    <name type="scientific">Crenichthys baileyi</name>
    <name type="common">White River springfish</name>
    <dbReference type="NCBI Taxonomy" id="28760"/>
    <lineage>
        <taxon>Eukaryota</taxon>
        <taxon>Metazoa</taxon>
        <taxon>Chordata</taxon>
        <taxon>Craniata</taxon>
        <taxon>Vertebrata</taxon>
        <taxon>Euteleostomi</taxon>
        <taxon>Actinopterygii</taxon>
        <taxon>Neopterygii</taxon>
        <taxon>Teleostei</taxon>
        <taxon>Neoteleostei</taxon>
        <taxon>Acanthomorphata</taxon>
        <taxon>Ovalentaria</taxon>
        <taxon>Atherinomorphae</taxon>
        <taxon>Cyprinodontiformes</taxon>
        <taxon>Goodeidae</taxon>
        <taxon>Crenichthys</taxon>
    </lineage>
</organism>
<keyword evidence="2" id="KW-1185">Reference proteome</keyword>
<sequence>MVSCLQSCAQDCSAVCAGFPAPVLRVCFVDLSETPPCEIYCSLLLLEPASWTQRLSPLTFCSPACPPSNTDRSTQNLWKGYLRKG</sequence>
<dbReference type="EMBL" id="JAHHUM010002045">
    <property type="protein sequence ID" value="KAK5606881.1"/>
    <property type="molecule type" value="Genomic_DNA"/>
</dbReference>
<proteinExistence type="predicted"/>
<reference evidence="1 2" key="1">
    <citation type="submission" date="2021-06" db="EMBL/GenBank/DDBJ databases">
        <authorList>
            <person name="Palmer J.M."/>
        </authorList>
    </citation>
    <scope>NUCLEOTIDE SEQUENCE [LARGE SCALE GENOMIC DNA]</scope>
    <source>
        <strain evidence="1 2">MEX-2019</strain>
        <tissue evidence="1">Muscle</tissue>
    </source>
</reference>
<name>A0AAV9RAH0_9TELE</name>
<gene>
    <name evidence="1" type="ORF">CRENBAI_014122</name>
</gene>